<dbReference type="InterPro" id="IPR033989">
    <property type="entry name" value="CD209-like_CTLD"/>
</dbReference>
<feature type="domain" description="CUB" evidence="8">
    <location>
        <begin position="242"/>
        <end position="349"/>
    </location>
</feature>
<reference evidence="13 14" key="1">
    <citation type="submission" date="2022-05" db="EMBL/GenBank/DDBJ databases">
        <authorList>
            <consortium name="Genoscope - CEA"/>
            <person name="William W."/>
        </authorList>
    </citation>
    <scope>NUCLEOTIDE SEQUENCE [LARGE SCALE GENOMIC DNA]</scope>
</reference>
<feature type="domain" description="C-type lectin" evidence="11">
    <location>
        <begin position="10"/>
        <end position="123"/>
    </location>
</feature>
<evidence type="ECO:0008006" key="15">
    <source>
        <dbReference type="Google" id="ProtNLM"/>
    </source>
</evidence>
<dbReference type="Gene3D" id="3.30.200.20">
    <property type="entry name" value="Phosphorylase Kinase, domain 1"/>
    <property type="match status" value="1"/>
</dbReference>
<dbReference type="PROSITE" id="PS50011">
    <property type="entry name" value="PROTEIN_KINASE_DOM"/>
    <property type="match status" value="1"/>
</dbReference>
<dbReference type="Pfam" id="PF13385">
    <property type="entry name" value="Laminin_G_3"/>
    <property type="match status" value="1"/>
</dbReference>
<feature type="compositionally biased region" description="Basic and acidic residues" evidence="7">
    <location>
        <begin position="1382"/>
        <end position="1410"/>
    </location>
</feature>
<feature type="region of interest" description="Disordered" evidence="7">
    <location>
        <begin position="1380"/>
        <end position="1460"/>
    </location>
</feature>
<dbReference type="CDD" id="cd00192">
    <property type="entry name" value="PTKc"/>
    <property type="match status" value="1"/>
</dbReference>
<evidence type="ECO:0000256" key="5">
    <source>
        <dbReference type="ARBA" id="ARBA00023170"/>
    </source>
</evidence>
<dbReference type="SMART" id="SM00231">
    <property type="entry name" value="FA58C"/>
    <property type="match status" value="1"/>
</dbReference>
<dbReference type="EMBL" id="CALNXK010000485">
    <property type="protein sequence ID" value="CAH3186521.1"/>
    <property type="molecule type" value="Genomic_DNA"/>
</dbReference>
<keyword evidence="3" id="KW-0430">Lectin</keyword>
<dbReference type="CDD" id="cd00037">
    <property type="entry name" value="CLECT"/>
    <property type="match status" value="2"/>
</dbReference>
<dbReference type="CDD" id="cd00041">
    <property type="entry name" value="CUB"/>
    <property type="match status" value="2"/>
</dbReference>
<organism evidence="13 14">
    <name type="scientific">Porites lobata</name>
    <dbReference type="NCBI Taxonomy" id="104759"/>
    <lineage>
        <taxon>Eukaryota</taxon>
        <taxon>Metazoa</taxon>
        <taxon>Cnidaria</taxon>
        <taxon>Anthozoa</taxon>
        <taxon>Hexacorallia</taxon>
        <taxon>Scleractinia</taxon>
        <taxon>Fungiina</taxon>
        <taxon>Poritidae</taxon>
        <taxon>Porites</taxon>
    </lineage>
</organism>
<feature type="domain" description="F5/8 type C" evidence="10">
    <location>
        <begin position="673"/>
        <end position="807"/>
    </location>
</feature>
<feature type="region of interest" description="Disordered" evidence="7">
    <location>
        <begin position="1288"/>
        <end position="1318"/>
    </location>
</feature>
<dbReference type="SUPFAM" id="SSF56112">
    <property type="entry name" value="Protein kinase-like (PK-like)"/>
    <property type="match status" value="1"/>
</dbReference>
<feature type="compositionally biased region" description="Basic and acidic residues" evidence="7">
    <location>
        <begin position="1288"/>
        <end position="1307"/>
    </location>
</feature>
<feature type="domain" description="Sushi" evidence="12">
    <location>
        <begin position="608"/>
        <end position="672"/>
    </location>
</feature>
<dbReference type="InterPro" id="IPR016186">
    <property type="entry name" value="C-type_lectin-like/link_sf"/>
</dbReference>
<dbReference type="PANTHER" id="PTHR24416">
    <property type="entry name" value="TYROSINE-PROTEIN KINASE RECEPTOR"/>
    <property type="match status" value="1"/>
</dbReference>
<protein>
    <recommendedName>
        <fullName evidence="15">Receptor protein-tyrosine kinase</fullName>
    </recommendedName>
</protein>
<evidence type="ECO:0000256" key="1">
    <source>
        <dbReference type="ARBA" id="ARBA00004479"/>
    </source>
</evidence>
<dbReference type="PANTHER" id="PTHR24416:SF611">
    <property type="entry name" value="TYROSINE-PROTEIN KINASE TRANSMEMBRANE RECEPTOR ROR"/>
    <property type="match status" value="1"/>
</dbReference>
<dbReference type="SUPFAM" id="SSF49854">
    <property type="entry name" value="Spermadhesin, CUB domain"/>
    <property type="match status" value="2"/>
</dbReference>
<dbReference type="InterPro" id="IPR000719">
    <property type="entry name" value="Prot_kinase_dom"/>
</dbReference>
<dbReference type="SMART" id="SM00042">
    <property type="entry name" value="CUB"/>
    <property type="match status" value="2"/>
</dbReference>
<dbReference type="PROSITE" id="PS00109">
    <property type="entry name" value="PROTEIN_KINASE_TYR"/>
    <property type="match status" value="1"/>
</dbReference>
<dbReference type="CDD" id="cd03590">
    <property type="entry name" value="CLECT_DC-SIGN_like"/>
    <property type="match status" value="1"/>
</dbReference>
<dbReference type="PROSITE" id="PS50923">
    <property type="entry name" value="SUSHI"/>
    <property type="match status" value="1"/>
</dbReference>
<dbReference type="Pfam" id="PF07714">
    <property type="entry name" value="PK_Tyr_Ser-Thr"/>
    <property type="match status" value="2"/>
</dbReference>
<dbReference type="InterPro" id="IPR001304">
    <property type="entry name" value="C-type_lectin-like"/>
</dbReference>
<evidence type="ECO:0000259" key="12">
    <source>
        <dbReference type="PROSITE" id="PS50923"/>
    </source>
</evidence>
<dbReference type="InterPro" id="IPR035976">
    <property type="entry name" value="Sushi/SCR/CCP_sf"/>
</dbReference>
<dbReference type="PROSITE" id="PS50022">
    <property type="entry name" value="FA58C_3"/>
    <property type="match status" value="1"/>
</dbReference>
<feature type="domain" description="Protein kinase" evidence="9">
    <location>
        <begin position="1144"/>
        <end position="1641"/>
    </location>
</feature>
<feature type="domain" description="C-type lectin" evidence="11">
    <location>
        <begin position="363"/>
        <end position="476"/>
    </location>
</feature>
<evidence type="ECO:0000259" key="11">
    <source>
        <dbReference type="PROSITE" id="PS50041"/>
    </source>
</evidence>
<dbReference type="Gene3D" id="2.10.70.10">
    <property type="entry name" value="Complement Module, domain 1"/>
    <property type="match status" value="1"/>
</dbReference>
<keyword evidence="2" id="KW-0732">Signal</keyword>
<dbReference type="InterPro" id="IPR035914">
    <property type="entry name" value="Sperma_CUB_dom_sf"/>
</dbReference>
<comment type="caution">
    <text evidence="13">The sequence shown here is derived from an EMBL/GenBank/DDBJ whole genome shotgun (WGS) entry which is preliminary data.</text>
</comment>
<dbReference type="CDD" id="cd00057">
    <property type="entry name" value="FA58C"/>
    <property type="match status" value="1"/>
</dbReference>
<dbReference type="SUPFAM" id="SSF49899">
    <property type="entry name" value="Concanavalin A-like lectins/glucanases"/>
    <property type="match status" value="1"/>
</dbReference>
<dbReference type="InterPro" id="IPR016187">
    <property type="entry name" value="CTDL_fold"/>
</dbReference>
<dbReference type="SMART" id="SM00034">
    <property type="entry name" value="CLECT"/>
    <property type="match status" value="3"/>
</dbReference>
<dbReference type="InterPro" id="IPR000859">
    <property type="entry name" value="CUB_dom"/>
</dbReference>
<sequence>PCPVGWILSLYGSCYKISSNKLERYNAQSACKDLGSSLVILNSSAKIQELIKRTNSQTWIGLRRDLADNSSWQWVDGSRALYSYWWSGEPNNYNSKEDCVVMNPHVGKWNDQACWRFHSYVCESNACGSVVNSTTLSSVGYPNYYPENMDCTWTWEIPKGKILKVTFALLDIEPWWDCWRDYLSIYHQRNVLIGRYCDNLNTNLAVMVAGDYTLIEFHSKNVKREKRGFRLHFSEMPRSDLCGSAMNNIVRSPVYVQSYPPNMHCVYNISVPHGKLQKLVFQIFDLAIDPECRFNYLNISDGNHLIGHYCGNLTGKVIFVSRDYLVLTFHSNENFDPNKKGFEIFFTDDVNMPAPCPVGWTSLYGSCYKISSNESDWKSAKATCEELGSSLVILNSLAKIQELIKRTNGQTWIGLQRDLRNSSRWQWVDGTGAFYSYWLSGEPNNYGGNEDCVVMNPHIGKWNDQWCGKSHYYVCEINAGCPQDWIQILGFCYRAFSYALDWFAAESACKAIESSLPLVNSRAEQDALGSFLTQSAWTGLHRNRNPSHNLIGVGLVNGSQASYGHELRGQLDSLTGEGDCVEINSKGKLKNRDCRHHHQYLCTISAGTKCRKPSLRDDVLVSPSDCLLPTHQHGKICFFYCARGYQVSGPSSARCGIGGSWSEDANTIICDECEEALGMGDGEISNGQVIASSQLDAEHAAINGRLKAIRTSNKVGSWSPYTNDVKQWLQIDLGSQERTLVAKIATQGENADSTWVTHYTLQYSDNGNKFNVYKELGQGKDKVFDGNTDPETIVSHKLNPLIRARFFGAVNYTEGWCLGSKAVSFSQKGSFVTVPKVNITNCDFTIAFWIKSGDTEGPLMAIWSVSGKLFYAAIKNSSVILSIHNTIAKANFAIREWNHVAITCEESKIKVFVNGTEILTKEQWNEFFFLSSDHLETENVLGNHPVLFKLPLVNKPFVGALMDLHVIETALSANQISDLGKGTPKTPVINKKESKINGCTVNLTWSRDVCATTKNTIRFRVINPQGYRAERRVQEHTSAKLYHPLTLDCDKIYQIEVSSWIRELQSDWSTPWQVQTNSPKIKKETQDVYSNDDAIKALGIALGITATLAAAILVGIYRWRQKREERSKKEIVHFMSLEVPHERVTFMEELGRGAFGKVHKGVMKEVTDANTYSDTSERNPNVRSKDSLRTLTGNKGRIVAVKVLLENAGEEEKRQFLQEIDLMKDVGSHRNILSILGFWIRSEPIMLIMEYVPHGDLLKWLRNKRQQIKLVTLTKENNDHTDVLESQKKNTDGREIKVKNEKQEENGSKQLQELENLHKSKETYVDTNVERLLEIPPQCSTLEKEETTSLGQSSRNIPEISHQLMSYDEPKGSDGITLTIETEDRNRDATEKQKEIESSENEKGKSKGDAMKVYVTSAETKPGKENEKRVQSLPSTFKDDQFPESQKRTTLKASTEHDEGTCDIDNKDHVFSADDMMSFAWQIAKGMEYLASKGFVHRDLAARNILLGENKAVKISDFGMLRRTGESEIYKVATVKKLPIKWTAPDSLETGIFTSKSDVWSFGVVLWEMATMGGTPYPRINHAQLYNLLKKGYRMEQPNTCSDEIYKLMLDCWRDDPNERPSFTEMIPTLEQMMTADTPYYDFTLLDESQECYNDQCPSTSETLDTLL</sequence>
<dbReference type="Gene3D" id="1.10.510.10">
    <property type="entry name" value="Transferase(Phosphotransferase) domain 1"/>
    <property type="match status" value="1"/>
</dbReference>
<feature type="domain" description="C-type lectin" evidence="11">
    <location>
        <begin position="488"/>
        <end position="603"/>
    </location>
</feature>
<dbReference type="InterPro" id="IPR000421">
    <property type="entry name" value="FA58C"/>
</dbReference>
<dbReference type="InterPro" id="IPR013320">
    <property type="entry name" value="ConA-like_dom_sf"/>
</dbReference>
<dbReference type="InterPro" id="IPR020635">
    <property type="entry name" value="Tyr_kinase_cat_dom"/>
</dbReference>
<dbReference type="Gene3D" id="2.60.120.290">
    <property type="entry name" value="Spermadhesin, CUB domain"/>
    <property type="match status" value="2"/>
</dbReference>
<evidence type="ECO:0000256" key="3">
    <source>
        <dbReference type="ARBA" id="ARBA00022734"/>
    </source>
</evidence>
<feature type="domain" description="CUB" evidence="8">
    <location>
        <begin position="122"/>
        <end position="236"/>
    </location>
</feature>
<dbReference type="Pfam" id="PF00754">
    <property type="entry name" value="F5_F8_type_C"/>
    <property type="match status" value="1"/>
</dbReference>
<dbReference type="InterPro" id="IPR008979">
    <property type="entry name" value="Galactose-bd-like_sf"/>
</dbReference>
<dbReference type="Pfam" id="PF00084">
    <property type="entry name" value="Sushi"/>
    <property type="match status" value="1"/>
</dbReference>
<dbReference type="Proteomes" id="UP001159405">
    <property type="component" value="Unassembled WGS sequence"/>
</dbReference>
<evidence type="ECO:0000256" key="6">
    <source>
        <dbReference type="PROSITE-ProRule" id="PRU00302"/>
    </source>
</evidence>
<keyword evidence="14" id="KW-1185">Reference proteome</keyword>
<accession>A0ABN8S6Z9</accession>
<dbReference type="InterPro" id="IPR050122">
    <property type="entry name" value="RTK"/>
</dbReference>
<feature type="compositionally biased region" description="Basic and acidic residues" evidence="7">
    <location>
        <begin position="1421"/>
        <end position="1430"/>
    </location>
</feature>
<dbReference type="Gene3D" id="2.60.120.200">
    <property type="match status" value="1"/>
</dbReference>
<dbReference type="CDD" id="cd00033">
    <property type="entry name" value="CCP"/>
    <property type="match status" value="1"/>
</dbReference>
<dbReference type="InterPro" id="IPR011009">
    <property type="entry name" value="Kinase-like_dom_sf"/>
</dbReference>
<dbReference type="InterPro" id="IPR000436">
    <property type="entry name" value="Sushi_SCR_CCP_dom"/>
</dbReference>
<evidence type="ECO:0000313" key="14">
    <source>
        <dbReference type="Proteomes" id="UP001159405"/>
    </source>
</evidence>
<evidence type="ECO:0000256" key="7">
    <source>
        <dbReference type="SAM" id="MobiDB-lite"/>
    </source>
</evidence>
<dbReference type="SMART" id="SM00219">
    <property type="entry name" value="TyrKc"/>
    <property type="match status" value="1"/>
</dbReference>
<dbReference type="InterPro" id="IPR018378">
    <property type="entry name" value="C-type_lectin_CS"/>
</dbReference>
<dbReference type="InterPro" id="IPR001245">
    <property type="entry name" value="Ser-Thr/Tyr_kinase_cat_dom"/>
</dbReference>
<dbReference type="Pfam" id="PF00431">
    <property type="entry name" value="CUB"/>
    <property type="match status" value="2"/>
</dbReference>
<keyword evidence="6" id="KW-0768">Sushi</keyword>
<evidence type="ECO:0000259" key="10">
    <source>
        <dbReference type="PROSITE" id="PS50022"/>
    </source>
</evidence>
<feature type="non-terminal residue" evidence="13">
    <location>
        <position position="1"/>
    </location>
</feature>
<dbReference type="SMART" id="SM00032">
    <property type="entry name" value="CCP"/>
    <property type="match status" value="1"/>
</dbReference>
<proteinExistence type="predicted"/>
<keyword evidence="5" id="KW-0675">Receptor</keyword>
<evidence type="ECO:0000256" key="2">
    <source>
        <dbReference type="ARBA" id="ARBA00022729"/>
    </source>
</evidence>
<feature type="compositionally biased region" description="Basic and acidic residues" evidence="7">
    <location>
        <begin position="1437"/>
        <end position="1447"/>
    </location>
</feature>
<evidence type="ECO:0000313" key="13">
    <source>
        <dbReference type="EMBL" id="CAH3186521.1"/>
    </source>
</evidence>
<dbReference type="InterPro" id="IPR008266">
    <property type="entry name" value="Tyr_kinase_AS"/>
</dbReference>
<comment type="subcellular location">
    <subcellularLocation>
        <location evidence="1">Membrane</location>
        <topology evidence="1">Single-pass type I membrane protein</topology>
    </subcellularLocation>
</comment>
<dbReference type="Gene3D" id="2.60.120.260">
    <property type="entry name" value="Galactose-binding domain-like"/>
    <property type="match status" value="1"/>
</dbReference>
<dbReference type="PROSITE" id="PS01180">
    <property type="entry name" value="CUB"/>
    <property type="match status" value="2"/>
</dbReference>
<gene>
    <name evidence="13" type="ORF">PLOB_00034950</name>
</gene>
<dbReference type="SUPFAM" id="SSF49785">
    <property type="entry name" value="Galactose-binding domain-like"/>
    <property type="match status" value="1"/>
</dbReference>
<evidence type="ECO:0000259" key="8">
    <source>
        <dbReference type="PROSITE" id="PS01180"/>
    </source>
</evidence>
<evidence type="ECO:0000259" key="9">
    <source>
        <dbReference type="PROSITE" id="PS50011"/>
    </source>
</evidence>
<evidence type="ECO:0000256" key="4">
    <source>
        <dbReference type="ARBA" id="ARBA00023157"/>
    </source>
</evidence>
<keyword evidence="4" id="KW-1015">Disulfide bond</keyword>
<dbReference type="PROSITE" id="PS00615">
    <property type="entry name" value="C_TYPE_LECTIN_1"/>
    <property type="match status" value="2"/>
</dbReference>
<name>A0ABN8S6Z9_9CNID</name>
<dbReference type="SUPFAM" id="SSF56436">
    <property type="entry name" value="C-type lectin-like"/>
    <property type="match status" value="3"/>
</dbReference>
<dbReference type="SUPFAM" id="SSF57535">
    <property type="entry name" value="Complement control module/SCR domain"/>
    <property type="match status" value="1"/>
</dbReference>
<comment type="caution">
    <text evidence="6">Lacks conserved residue(s) required for the propagation of feature annotation.</text>
</comment>
<dbReference type="Gene3D" id="3.10.100.10">
    <property type="entry name" value="Mannose-Binding Protein A, subunit A"/>
    <property type="match status" value="3"/>
</dbReference>
<dbReference type="PROSITE" id="PS50041">
    <property type="entry name" value="C_TYPE_LECTIN_2"/>
    <property type="match status" value="3"/>
</dbReference>
<dbReference type="Pfam" id="PF00059">
    <property type="entry name" value="Lectin_C"/>
    <property type="match status" value="3"/>
</dbReference>